<dbReference type="WBParaSite" id="maker-unitig_22792-snap-gene-0.1-mRNA-1">
    <property type="protein sequence ID" value="maker-unitig_22792-snap-gene-0.1-mRNA-1"/>
    <property type="gene ID" value="maker-unitig_22792-snap-gene-0.1"/>
</dbReference>
<dbReference type="Gene3D" id="1.10.150.50">
    <property type="entry name" value="Transcription Factor, Ets-1"/>
    <property type="match status" value="1"/>
</dbReference>
<proteinExistence type="predicted"/>
<name>A0A1I8F7E3_9PLAT</name>
<evidence type="ECO:0000313" key="3">
    <source>
        <dbReference type="WBParaSite" id="maker-unitig_22792-snap-gene-0.1-mRNA-1"/>
    </source>
</evidence>
<organism evidence="2 3">
    <name type="scientific">Macrostomum lignano</name>
    <dbReference type="NCBI Taxonomy" id="282301"/>
    <lineage>
        <taxon>Eukaryota</taxon>
        <taxon>Metazoa</taxon>
        <taxon>Spiralia</taxon>
        <taxon>Lophotrochozoa</taxon>
        <taxon>Platyhelminthes</taxon>
        <taxon>Rhabditophora</taxon>
        <taxon>Macrostomorpha</taxon>
        <taxon>Macrostomida</taxon>
        <taxon>Macrostomidae</taxon>
        <taxon>Macrostomum</taxon>
    </lineage>
</organism>
<keyword evidence="2" id="KW-1185">Reference proteome</keyword>
<evidence type="ECO:0000256" key="1">
    <source>
        <dbReference type="SAM" id="MobiDB-lite"/>
    </source>
</evidence>
<reference evidence="3" key="1">
    <citation type="submission" date="2016-11" db="UniProtKB">
        <authorList>
            <consortium name="WormBaseParasite"/>
        </authorList>
    </citation>
    <scope>IDENTIFICATION</scope>
</reference>
<dbReference type="AlphaFoldDB" id="A0A1I8F7E3"/>
<feature type="compositionally biased region" description="Polar residues" evidence="1">
    <location>
        <begin position="30"/>
        <end position="40"/>
    </location>
</feature>
<accession>A0A1I8F7E3</accession>
<protein>
    <submittedName>
        <fullName evidence="3">Uncharacterized protein</fullName>
    </submittedName>
</protein>
<evidence type="ECO:0000313" key="2">
    <source>
        <dbReference type="Proteomes" id="UP000095280"/>
    </source>
</evidence>
<dbReference type="InterPro" id="IPR013761">
    <property type="entry name" value="SAM/pointed_sf"/>
</dbReference>
<feature type="region of interest" description="Disordered" evidence="1">
    <location>
        <begin position="1"/>
        <end position="43"/>
    </location>
</feature>
<dbReference type="Proteomes" id="UP000095280">
    <property type="component" value="Unplaced"/>
</dbReference>
<sequence>MIPTDDAMTSQGGHSFFGGDQERQRRRKTSNATGETTVASQARHDIQRELASQIRLHRLKLRLAVQAGDAGLDSRAGELRATPSLVAAGWDTTWVGKQLAAQPGPRPVPTVSAFMDCLVDRARMLPSLGKKGAHRSYLRMSDSGHRRSLTLEARREACAKVELWQWLPRPTRPLVLRDDDREANRSFPGSPATTAPCWSWSRTSRASLVKLWQQLSGGSSLVGSRGRALLDQRLSQLITEAEAAVEARRLSSPDSG</sequence>